<feature type="transmembrane region" description="Helical" evidence="5">
    <location>
        <begin position="296"/>
        <end position="314"/>
    </location>
</feature>
<evidence type="ECO:0000256" key="1">
    <source>
        <dbReference type="ARBA" id="ARBA00022676"/>
    </source>
</evidence>
<proteinExistence type="inferred from homology"/>
<dbReference type="SUPFAM" id="SSF53448">
    <property type="entry name" value="Nucleotide-diphospho-sugar transferases"/>
    <property type="match status" value="1"/>
</dbReference>
<dbReference type="AlphaFoldDB" id="A0A565CMW4"/>
<keyword evidence="2" id="KW-0808">Transferase</keyword>
<feature type="signal peptide" evidence="6">
    <location>
        <begin position="1"/>
        <end position="26"/>
    </location>
</feature>
<protein>
    <recommendedName>
        <fullName evidence="4">Hexosyltransferase</fullName>
        <ecNumber evidence="4">2.4.1.-</ecNumber>
    </recommendedName>
</protein>
<comment type="caution">
    <text evidence="7">The sequence shown here is derived from an EMBL/GenBank/DDBJ whole genome shotgun (WGS) entry which is preliminary data.</text>
</comment>
<dbReference type="GO" id="GO:0016757">
    <property type="term" value="F:glycosyltransferase activity"/>
    <property type="evidence" value="ECO:0007669"/>
    <property type="project" value="UniProtKB-KW"/>
</dbReference>
<keyword evidence="5" id="KW-0472">Membrane</keyword>
<name>A0A565CMW4_9BRAS</name>
<keyword evidence="5" id="KW-0812">Transmembrane</keyword>
<dbReference type="Pfam" id="PF01501">
    <property type="entry name" value="Glyco_transf_8"/>
    <property type="match status" value="1"/>
</dbReference>
<organism evidence="7 8">
    <name type="scientific">Arabis nemorensis</name>
    <dbReference type="NCBI Taxonomy" id="586526"/>
    <lineage>
        <taxon>Eukaryota</taxon>
        <taxon>Viridiplantae</taxon>
        <taxon>Streptophyta</taxon>
        <taxon>Embryophyta</taxon>
        <taxon>Tracheophyta</taxon>
        <taxon>Spermatophyta</taxon>
        <taxon>Magnoliopsida</taxon>
        <taxon>eudicotyledons</taxon>
        <taxon>Gunneridae</taxon>
        <taxon>Pentapetalae</taxon>
        <taxon>rosids</taxon>
        <taxon>malvids</taxon>
        <taxon>Brassicales</taxon>
        <taxon>Brassicaceae</taxon>
        <taxon>Arabideae</taxon>
        <taxon>Arabis</taxon>
    </lineage>
</organism>
<dbReference type="EC" id="2.4.1.-" evidence="4"/>
<accession>A0A565CMW4</accession>
<dbReference type="InterPro" id="IPR050587">
    <property type="entry name" value="GNT1/Glycosyltrans_8"/>
</dbReference>
<feature type="chain" id="PRO_5021805274" description="Hexosyltransferase" evidence="6">
    <location>
        <begin position="27"/>
        <end position="538"/>
    </location>
</feature>
<dbReference type="OrthoDB" id="2014201at2759"/>
<feature type="transmembrane region" description="Helical" evidence="5">
    <location>
        <begin position="492"/>
        <end position="512"/>
    </location>
</feature>
<evidence type="ECO:0000256" key="4">
    <source>
        <dbReference type="RuleBase" id="RU362027"/>
    </source>
</evidence>
<gene>
    <name evidence="7" type="ORF">ANE_LOCUS25517</name>
</gene>
<feature type="transmembrane region" description="Helical" evidence="5">
    <location>
        <begin position="410"/>
        <end position="431"/>
    </location>
</feature>
<feature type="transmembrane region" description="Helical" evidence="5">
    <location>
        <begin position="466"/>
        <end position="486"/>
    </location>
</feature>
<evidence type="ECO:0000313" key="7">
    <source>
        <dbReference type="EMBL" id="VVB15073.1"/>
    </source>
</evidence>
<dbReference type="InterPro" id="IPR029044">
    <property type="entry name" value="Nucleotide-diphossugar_trans"/>
</dbReference>
<keyword evidence="5" id="KW-1133">Transmembrane helix</keyword>
<feature type="transmembrane region" description="Helical" evidence="5">
    <location>
        <begin position="376"/>
        <end position="398"/>
    </location>
</feature>
<keyword evidence="8" id="KW-1185">Reference proteome</keyword>
<evidence type="ECO:0000256" key="3">
    <source>
        <dbReference type="ARBA" id="ARBA00023211"/>
    </source>
</evidence>
<keyword evidence="6" id="KW-0732">Signal</keyword>
<dbReference type="EMBL" id="CABITT030000008">
    <property type="protein sequence ID" value="VVB15073.1"/>
    <property type="molecule type" value="Genomic_DNA"/>
</dbReference>
<sequence length="538" mass="60381">MVRLRASLWVLFFFLSISIQLKGSFGSESSKEAYVTLLYGDEFLLGVRVLGKSIRETGSNKDMVALVSDGVSDYSKKLLKADGWKVEKISLLANPNQVHPTRFWGVYTKLKIFNMTDYKKVVYLDADTIVVKNIEDLFKCSKFCANLKHSERLNSGVMVVEPSEALFNDMMRKVKTLSSYTGGDQGFLNSYYPDFPNARVFDPSLTPQVLKTRPLPDMERLSTLYNADVGLYMLANKWMVDDSKLHVIHYTLGPLKPWDWWTAWLVKPVDAWQNIRVKLEETLPGTGGGKNQSDEVLVRLLFLLPLCALLFCIYRSIQGPEGSLCRSSLCNQIKYLYYRGRSNGTLGYSDVSTLSTMNPSYQLHSGNAHSKVPQHLGAVSVVVCFTAVLISIGVSFVIVPRQIMPWTGLILVYEWTFTMFFLLFGCFLLLVHQHGKKVTIHTEPSSLDDSSKGHQRGGVSCDVTTLYYGLGMVFLAVAAVSLPYILGITALFTRLGLMVGVAIILAAFMTYASEHLAIRWFLKGLEDRRDTSRSKSIC</sequence>
<evidence type="ECO:0000256" key="6">
    <source>
        <dbReference type="SAM" id="SignalP"/>
    </source>
</evidence>
<dbReference type="CDD" id="cd02537">
    <property type="entry name" value="GT8_Glycogenin"/>
    <property type="match status" value="1"/>
</dbReference>
<evidence type="ECO:0000256" key="2">
    <source>
        <dbReference type="ARBA" id="ARBA00022679"/>
    </source>
</evidence>
<keyword evidence="1" id="KW-0328">Glycosyltransferase</keyword>
<dbReference type="Proteomes" id="UP000489600">
    <property type="component" value="Unassembled WGS sequence"/>
</dbReference>
<dbReference type="FunFam" id="3.90.550.10:FF:000067">
    <property type="entry name" value="Hexosyltransferase"/>
    <property type="match status" value="1"/>
</dbReference>
<dbReference type="PANTHER" id="PTHR11183">
    <property type="entry name" value="GLYCOGENIN SUBFAMILY MEMBER"/>
    <property type="match status" value="1"/>
</dbReference>
<comment type="similarity">
    <text evidence="4">Belongs to the glycosyltransferase 8 family.</text>
</comment>
<evidence type="ECO:0000313" key="8">
    <source>
        <dbReference type="Proteomes" id="UP000489600"/>
    </source>
</evidence>
<dbReference type="Gene3D" id="3.90.550.10">
    <property type="entry name" value="Spore Coat Polysaccharide Biosynthesis Protein SpsA, Chain A"/>
    <property type="match status" value="1"/>
</dbReference>
<dbReference type="InterPro" id="IPR002495">
    <property type="entry name" value="Glyco_trans_8"/>
</dbReference>
<keyword evidence="3" id="KW-0464">Manganese</keyword>
<evidence type="ECO:0000256" key="5">
    <source>
        <dbReference type="SAM" id="Phobius"/>
    </source>
</evidence>
<reference evidence="7" key="1">
    <citation type="submission" date="2019-07" db="EMBL/GenBank/DDBJ databases">
        <authorList>
            <person name="Dittberner H."/>
        </authorList>
    </citation>
    <scope>NUCLEOTIDE SEQUENCE [LARGE SCALE GENOMIC DNA]</scope>
</reference>